<dbReference type="GO" id="GO:0051726">
    <property type="term" value="P:regulation of cell cycle"/>
    <property type="evidence" value="ECO:0007669"/>
    <property type="project" value="TreeGrafter"/>
</dbReference>
<keyword evidence="4 6" id="KW-0863">Zinc-finger</keyword>
<dbReference type="GO" id="GO:0043027">
    <property type="term" value="F:cysteine-type endopeptidase inhibitor activity involved in apoptotic process"/>
    <property type="evidence" value="ECO:0007669"/>
    <property type="project" value="UniProtKB-ARBA"/>
</dbReference>
<dbReference type="CDD" id="cd00022">
    <property type="entry name" value="BIR"/>
    <property type="match status" value="1"/>
</dbReference>
<dbReference type="GO" id="GO:0008270">
    <property type="term" value="F:zinc ion binding"/>
    <property type="evidence" value="ECO:0007669"/>
    <property type="project" value="UniProtKB-KW"/>
</dbReference>
<dbReference type="PROSITE" id="PS50143">
    <property type="entry name" value="BIR_REPEAT_2"/>
    <property type="match status" value="1"/>
</dbReference>
<dbReference type="FunFam" id="1.10.1170.10:FF:000003">
    <property type="entry name" value="E3 ubiquitin-protein ligase XIAP"/>
    <property type="match status" value="1"/>
</dbReference>
<dbReference type="GO" id="GO:0004869">
    <property type="term" value="F:cysteine-type endopeptidase inhibitor activity"/>
    <property type="evidence" value="ECO:0007669"/>
    <property type="project" value="UniProtKB-ARBA"/>
</dbReference>
<dbReference type="FunFam" id="3.30.40.10:FF:000184">
    <property type="entry name" value="Baculoviral IAP repeat containing 2"/>
    <property type="match status" value="1"/>
</dbReference>
<evidence type="ECO:0000256" key="2">
    <source>
        <dbReference type="ARBA" id="ARBA00022703"/>
    </source>
</evidence>
<dbReference type="InterPro" id="IPR013083">
    <property type="entry name" value="Znf_RING/FYVE/PHD"/>
</dbReference>
<proteinExistence type="inferred from homology"/>
<dbReference type="GeneID" id="100740635"/>
<keyword evidence="5" id="KW-0862">Zinc</keyword>
<evidence type="ECO:0000259" key="7">
    <source>
        <dbReference type="PROSITE" id="PS50089"/>
    </source>
</evidence>
<dbReference type="GO" id="GO:0022416">
    <property type="term" value="P:chaeta development"/>
    <property type="evidence" value="ECO:0007669"/>
    <property type="project" value="UniProtKB-ARBA"/>
</dbReference>
<dbReference type="PROSITE" id="PS01282">
    <property type="entry name" value="BIR_REPEAT_1"/>
    <property type="match status" value="1"/>
</dbReference>
<dbReference type="GO" id="GO:0089720">
    <property type="term" value="F:caspase binding"/>
    <property type="evidence" value="ECO:0007669"/>
    <property type="project" value="UniProtKB-ARBA"/>
</dbReference>
<dbReference type="Pfam" id="PF13920">
    <property type="entry name" value="zf-C3HC4_3"/>
    <property type="match status" value="1"/>
</dbReference>
<gene>
    <name evidence="9" type="primary">LOC100740635</name>
</gene>
<dbReference type="SMART" id="SM00238">
    <property type="entry name" value="BIR"/>
    <property type="match status" value="1"/>
</dbReference>
<dbReference type="GO" id="GO:0043066">
    <property type="term" value="P:negative regulation of apoptotic process"/>
    <property type="evidence" value="ECO:0007669"/>
    <property type="project" value="TreeGrafter"/>
</dbReference>
<dbReference type="GO" id="GO:0005634">
    <property type="term" value="C:nucleus"/>
    <property type="evidence" value="ECO:0007669"/>
    <property type="project" value="TreeGrafter"/>
</dbReference>
<dbReference type="PROSITE" id="PS50089">
    <property type="entry name" value="ZF_RING_2"/>
    <property type="match status" value="1"/>
</dbReference>
<dbReference type="SMART" id="SM00184">
    <property type="entry name" value="RING"/>
    <property type="match status" value="1"/>
</dbReference>
<dbReference type="Gene3D" id="3.30.40.10">
    <property type="entry name" value="Zinc/RING finger domain, C3HC4 (zinc finger)"/>
    <property type="match status" value="1"/>
</dbReference>
<organism evidence="8 9">
    <name type="scientific">Bombus impatiens</name>
    <name type="common">Bumblebee</name>
    <dbReference type="NCBI Taxonomy" id="132113"/>
    <lineage>
        <taxon>Eukaryota</taxon>
        <taxon>Metazoa</taxon>
        <taxon>Ecdysozoa</taxon>
        <taxon>Arthropoda</taxon>
        <taxon>Hexapoda</taxon>
        <taxon>Insecta</taxon>
        <taxon>Pterygota</taxon>
        <taxon>Neoptera</taxon>
        <taxon>Endopterygota</taxon>
        <taxon>Hymenoptera</taxon>
        <taxon>Apocrita</taxon>
        <taxon>Aculeata</taxon>
        <taxon>Apoidea</taxon>
        <taxon>Anthophila</taxon>
        <taxon>Apidae</taxon>
        <taxon>Bombus</taxon>
        <taxon>Pyrobombus</taxon>
    </lineage>
</organism>
<evidence type="ECO:0000256" key="6">
    <source>
        <dbReference type="PROSITE-ProRule" id="PRU00175"/>
    </source>
</evidence>
<reference evidence="9" key="1">
    <citation type="submission" date="2025-08" db="UniProtKB">
        <authorList>
            <consortium name="RefSeq"/>
        </authorList>
    </citation>
    <scope>IDENTIFICATION</scope>
</reference>
<dbReference type="Pfam" id="PF00653">
    <property type="entry name" value="BIR"/>
    <property type="match status" value="1"/>
</dbReference>
<keyword evidence="8" id="KW-1185">Reference proteome</keyword>
<evidence type="ECO:0000256" key="1">
    <source>
        <dbReference type="ARBA" id="ARBA00006672"/>
    </source>
</evidence>
<keyword evidence="3" id="KW-0479">Metal-binding</keyword>
<sequence length="245" mass="28173">MRYIACVISTLYTEKSPQYSISYEVEHLEFKFGVLPPSFFFIKCRCCLGLGRTKSPVHPEYASYDARLHTFATWPKSIPQRKEQLADAGFYYIGKGDQTFCYYCGVGLKDWEPENDPWEQHAKWFSKCCYLLMVQGQDYVNKITGQDISPLFKEETVQIEGADSVISNDKSNTDKKANLKEIITLKEENRKLKEARLCKICMDREIAIVFLPCGHLATCAYCASSLTYCLMCRQEIKATVRTFLS</sequence>
<comment type="similarity">
    <text evidence="1">Belongs to the IAP family.</text>
</comment>
<dbReference type="GO" id="GO:0006915">
    <property type="term" value="P:apoptotic process"/>
    <property type="evidence" value="ECO:0007669"/>
    <property type="project" value="UniProtKB-KW"/>
</dbReference>
<dbReference type="GO" id="GO:0070936">
    <property type="term" value="P:protein K48-linked ubiquitination"/>
    <property type="evidence" value="ECO:0007669"/>
    <property type="project" value="UniProtKB-ARBA"/>
</dbReference>
<dbReference type="CDD" id="cd16713">
    <property type="entry name" value="RING-HC_BIRC2_3_7"/>
    <property type="match status" value="1"/>
</dbReference>
<evidence type="ECO:0000256" key="5">
    <source>
        <dbReference type="ARBA" id="ARBA00022833"/>
    </source>
</evidence>
<dbReference type="InterPro" id="IPR050784">
    <property type="entry name" value="IAP"/>
</dbReference>
<dbReference type="Proteomes" id="UP000515180">
    <property type="component" value="Unplaced"/>
</dbReference>
<dbReference type="OrthoDB" id="5855668at2759"/>
<accession>A0A6P3V4P0</accession>
<evidence type="ECO:0000256" key="4">
    <source>
        <dbReference type="ARBA" id="ARBA00022771"/>
    </source>
</evidence>
<dbReference type="GO" id="GO:0048471">
    <property type="term" value="C:perinuclear region of cytoplasm"/>
    <property type="evidence" value="ECO:0007669"/>
    <property type="project" value="UniProtKB-ARBA"/>
</dbReference>
<dbReference type="Gene3D" id="1.10.1170.10">
    <property type="entry name" value="Inhibitor Of Apoptosis Protein (2mihbC-IAP-1), Chain A"/>
    <property type="match status" value="1"/>
</dbReference>
<dbReference type="GO" id="GO:0031625">
    <property type="term" value="F:ubiquitin protein ligase binding"/>
    <property type="evidence" value="ECO:0007669"/>
    <property type="project" value="UniProtKB-ARBA"/>
</dbReference>
<dbReference type="KEGG" id="bim:100740635"/>
<name>A0A6P3V4P0_BOMIM</name>
<evidence type="ECO:0000256" key="3">
    <source>
        <dbReference type="ARBA" id="ARBA00022723"/>
    </source>
</evidence>
<dbReference type="GO" id="GO:0005829">
    <property type="term" value="C:cytosol"/>
    <property type="evidence" value="ECO:0007669"/>
    <property type="project" value="UniProtKB-ARBA"/>
</dbReference>
<dbReference type="InterPro" id="IPR001370">
    <property type="entry name" value="BIR_rpt"/>
</dbReference>
<dbReference type="PANTHER" id="PTHR10044">
    <property type="entry name" value="INHIBITOR OF APOPTOSIS"/>
    <property type="match status" value="1"/>
</dbReference>
<dbReference type="GO" id="GO:0031398">
    <property type="term" value="P:positive regulation of protein ubiquitination"/>
    <property type="evidence" value="ECO:0007669"/>
    <property type="project" value="TreeGrafter"/>
</dbReference>
<dbReference type="GO" id="GO:0061630">
    <property type="term" value="F:ubiquitin protein ligase activity"/>
    <property type="evidence" value="ECO:0007669"/>
    <property type="project" value="TreeGrafter"/>
</dbReference>
<dbReference type="AlphaFoldDB" id="A0A6P3V4P0"/>
<dbReference type="InterPro" id="IPR001841">
    <property type="entry name" value="Znf_RING"/>
</dbReference>
<dbReference type="RefSeq" id="XP_012247926.1">
    <property type="nucleotide sequence ID" value="XM_012392503.3"/>
</dbReference>
<dbReference type="PANTHER" id="PTHR10044:SF139">
    <property type="entry name" value="DEATH-ASSOCIATED INHIBITOR OF APOPTOSIS 2"/>
    <property type="match status" value="1"/>
</dbReference>
<dbReference type="SUPFAM" id="SSF57924">
    <property type="entry name" value="Inhibitor of apoptosis (IAP) repeat"/>
    <property type="match status" value="1"/>
</dbReference>
<keyword evidence="2" id="KW-0053">Apoptosis</keyword>
<evidence type="ECO:0000313" key="8">
    <source>
        <dbReference type="Proteomes" id="UP000515180"/>
    </source>
</evidence>
<dbReference type="FunFam" id="1.10.1170.10:FF:000002">
    <property type="entry name" value="Baculoviral IAP repeat containing 7"/>
    <property type="match status" value="1"/>
</dbReference>
<feature type="domain" description="RING-type" evidence="7">
    <location>
        <begin position="198"/>
        <end position="233"/>
    </location>
</feature>
<evidence type="ECO:0000313" key="9">
    <source>
        <dbReference type="RefSeq" id="XP_012247926.1"/>
    </source>
</evidence>
<protein>
    <submittedName>
        <fullName evidence="9">Death-associated inhibitor of apoptosis 2 isoform X1</fullName>
    </submittedName>
</protein>